<dbReference type="Gene3D" id="2.60.40.640">
    <property type="match status" value="1"/>
</dbReference>
<dbReference type="GO" id="GO:0005829">
    <property type="term" value="C:cytosol"/>
    <property type="evidence" value="ECO:0007669"/>
    <property type="project" value="TreeGrafter"/>
</dbReference>
<gene>
    <name evidence="3" type="ORF">GJ744_000831</name>
</gene>
<dbReference type="GO" id="GO:0005886">
    <property type="term" value="C:plasma membrane"/>
    <property type="evidence" value="ECO:0007669"/>
    <property type="project" value="TreeGrafter"/>
</dbReference>
<dbReference type="PANTHER" id="PTHR11188">
    <property type="entry name" value="ARRESTIN DOMAIN CONTAINING PROTEIN"/>
    <property type="match status" value="1"/>
</dbReference>
<dbReference type="InterPro" id="IPR011021">
    <property type="entry name" value="Arrestin-like_N"/>
</dbReference>
<feature type="compositionally biased region" description="Gly residues" evidence="1">
    <location>
        <begin position="504"/>
        <end position="521"/>
    </location>
</feature>
<accession>A0A8H7AWU1</accession>
<dbReference type="InterPro" id="IPR050357">
    <property type="entry name" value="Arrestin_domain-protein"/>
</dbReference>
<dbReference type="Pfam" id="PF00339">
    <property type="entry name" value="Arrestin_N"/>
    <property type="match status" value="1"/>
</dbReference>
<reference evidence="3" key="1">
    <citation type="submission" date="2020-02" db="EMBL/GenBank/DDBJ databases">
        <authorList>
            <person name="Palmer J.M."/>
        </authorList>
    </citation>
    <scope>NUCLEOTIDE SEQUENCE</scope>
    <source>
        <strain evidence="3">EPUS1.4</strain>
        <tissue evidence="3">Thallus</tissue>
    </source>
</reference>
<dbReference type="GO" id="GO:0030674">
    <property type="term" value="F:protein-macromolecule adaptor activity"/>
    <property type="evidence" value="ECO:0007669"/>
    <property type="project" value="TreeGrafter"/>
</dbReference>
<feature type="region of interest" description="Disordered" evidence="1">
    <location>
        <begin position="411"/>
        <end position="619"/>
    </location>
</feature>
<dbReference type="Proteomes" id="UP000606974">
    <property type="component" value="Unassembled WGS sequence"/>
</dbReference>
<dbReference type="OrthoDB" id="3365616at2759"/>
<feature type="domain" description="Arrestin-like N-terminal" evidence="2">
    <location>
        <begin position="3"/>
        <end position="115"/>
    </location>
</feature>
<name>A0A8H7AWU1_9EURO</name>
<dbReference type="AlphaFoldDB" id="A0A8H7AWU1"/>
<protein>
    <recommendedName>
        <fullName evidence="2">Arrestin-like N-terminal domain-containing protein</fullName>
    </recommendedName>
</protein>
<evidence type="ECO:0000313" key="4">
    <source>
        <dbReference type="Proteomes" id="UP000606974"/>
    </source>
</evidence>
<comment type="caution">
    <text evidence="3">The sequence shown here is derived from an EMBL/GenBank/DDBJ whole genome shotgun (WGS) entry which is preliminary data.</text>
</comment>
<dbReference type="GO" id="GO:0031625">
    <property type="term" value="F:ubiquitin protein ligase binding"/>
    <property type="evidence" value="ECO:0007669"/>
    <property type="project" value="TreeGrafter"/>
</dbReference>
<organism evidence="3 4">
    <name type="scientific">Endocarpon pusillum</name>
    <dbReference type="NCBI Taxonomy" id="364733"/>
    <lineage>
        <taxon>Eukaryota</taxon>
        <taxon>Fungi</taxon>
        <taxon>Dikarya</taxon>
        <taxon>Ascomycota</taxon>
        <taxon>Pezizomycotina</taxon>
        <taxon>Eurotiomycetes</taxon>
        <taxon>Chaetothyriomycetidae</taxon>
        <taxon>Verrucariales</taxon>
        <taxon>Verrucariaceae</taxon>
        <taxon>Endocarpon</taxon>
    </lineage>
</organism>
<dbReference type="PANTHER" id="PTHR11188:SF166">
    <property type="entry name" value="ARRESTIN (OR S-ANTIGEN), N-TERMINAL DOMAIN PROTEIN (AFU_ORTHOLOGUE AFUA_7G02050)"/>
    <property type="match status" value="1"/>
</dbReference>
<evidence type="ECO:0000259" key="2">
    <source>
        <dbReference type="Pfam" id="PF00339"/>
    </source>
</evidence>
<proteinExistence type="predicted"/>
<dbReference type="EMBL" id="JAACFV010000011">
    <property type="protein sequence ID" value="KAF7512570.1"/>
    <property type="molecule type" value="Genomic_DNA"/>
</dbReference>
<feature type="compositionally biased region" description="Low complexity" evidence="1">
    <location>
        <begin position="568"/>
        <end position="586"/>
    </location>
</feature>
<evidence type="ECO:0000256" key="1">
    <source>
        <dbReference type="SAM" id="MobiDB-lite"/>
    </source>
</evidence>
<feature type="compositionally biased region" description="Polar residues" evidence="1">
    <location>
        <begin position="412"/>
        <end position="421"/>
    </location>
</feature>
<dbReference type="GO" id="GO:0070086">
    <property type="term" value="P:ubiquitin-dependent endocytosis"/>
    <property type="evidence" value="ECO:0007669"/>
    <property type="project" value="TreeGrafter"/>
</dbReference>
<sequence>MSVRIHLDRPQVVFTNLDFLTGKVIVHLVADAAFSAVTVKLEGESRTRLSGPKLTYNNERSDKRRTELEWHKLLYKVETLFPTRDVQQQTGNATSSYMLLAGHYEYPFRFKFPFNNNCQNNSPMRDLKVGSMGIAFNPDLNVKHVKKTLPPSLSGFPGEAEIKYYVKATVVRPKFYQENIRSQLDIKFLPIEPPRPPHLLEEAFARRTHQFTKTLSESEKTALFQNSEPPTFQVDARLPNPSILTCNERLPLRILVQRLSESTETVFLSMLHIELIGYTHVRAHDLTRSESRSWVIMSQSNMNIPLGEPSDPVSKEWEVPSRYWENKPLPNTVCPSFDTCNISRIYQLEVRVGLSHSGGSGSLKPELVVLPLRLAVKIYSGIAPPAALLQRIATPHSKTPRTQFAATALATPASNQLSPSSFYPPTPITPSYAQHQSPAPPGNTASYFPPSRPSQLPDGVDDDEAPPSYEDAMADEIAPVDGPRRDYSVPTPPDRSDSGFGSDLKGGGGGGHSGSGLGGLGRRVSERLFPQNGATASIRRASGGGNGNWNGIRSSSRQSSSDDGEFGAGAATAADGHTAAAGQGAHPPAPTSPQPRVARKPTLPPSFEESTNGNEGGGR</sequence>
<evidence type="ECO:0000313" key="3">
    <source>
        <dbReference type="EMBL" id="KAF7512570.1"/>
    </source>
</evidence>
<keyword evidence="4" id="KW-1185">Reference proteome</keyword>
<dbReference type="CDD" id="cd22952">
    <property type="entry name" value="ART10-like"/>
    <property type="match status" value="1"/>
</dbReference>
<dbReference type="InterPro" id="IPR014752">
    <property type="entry name" value="Arrestin-like_C"/>
</dbReference>